<dbReference type="CDD" id="cd07207">
    <property type="entry name" value="Pat_ExoU_VipD_like"/>
    <property type="match status" value="1"/>
</dbReference>
<comment type="caution">
    <text evidence="4">The sequence shown here is derived from an EMBL/GenBank/DDBJ whole genome shotgun (WGS) entry which is preliminary data.</text>
</comment>
<accession>A0A024P6B6</accession>
<keyword evidence="2" id="KW-0442">Lipid degradation</keyword>
<gene>
    <name evidence="4" type="ORF">BN983_02591</name>
</gene>
<keyword evidence="5" id="KW-1185">Reference proteome</keyword>
<dbReference type="RefSeq" id="WP_331280827.1">
    <property type="nucleotide sequence ID" value="NZ_CCDI010000003.1"/>
</dbReference>
<dbReference type="AlphaFoldDB" id="A0A024P6B6"/>
<feature type="short sequence motif" description="DGA/G" evidence="2">
    <location>
        <begin position="211"/>
        <end position="213"/>
    </location>
</feature>
<dbReference type="GO" id="GO:0016787">
    <property type="term" value="F:hydrolase activity"/>
    <property type="evidence" value="ECO:0007669"/>
    <property type="project" value="UniProtKB-UniRule"/>
</dbReference>
<dbReference type="SUPFAM" id="SSF52151">
    <property type="entry name" value="FabD/lysophospholipase-like"/>
    <property type="match status" value="1"/>
</dbReference>
<dbReference type="InterPro" id="IPR002641">
    <property type="entry name" value="PNPLA_dom"/>
</dbReference>
<dbReference type="EMBL" id="CCDI010000003">
    <property type="protein sequence ID" value="CDQ24318.1"/>
    <property type="molecule type" value="Genomic_DNA"/>
</dbReference>
<dbReference type="Pfam" id="PF01734">
    <property type="entry name" value="Patatin"/>
    <property type="match status" value="1"/>
</dbReference>
<dbReference type="InterPro" id="IPR052580">
    <property type="entry name" value="Lipid_Hydrolase"/>
</dbReference>
<feature type="active site" description="Nucleophile" evidence="2">
    <location>
        <position position="65"/>
    </location>
</feature>
<protein>
    <submittedName>
        <fullName evidence="4">Patatin</fullName>
    </submittedName>
</protein>
<reference evidence="4 5" key="2">
    <citation type="submission" date="2014-05" db="EMBL/GenBank/DDBJ databases">
        <title>Draft genome sequence of Halobacillus karajensis HK-03.</title>
        <authorList>
            <person name="Khelaifia S."/>
            <person name="Croce O."/>
            <person name="Lagier J.C."/>
            <person name="Raoult D."/>
        </authorList>
    </citation>
    <scope>NUCLEOTIDE SEQUENCE [LARGE SCALE GENOMIC DNA]</scope>
    <source>
        <strain evidence="4 5">HD-03</strain>
    </source>
</reference>
<evidence type="ECO:0000259" key="3">
    <source>
        <dbReference type="PROSITE" id="PS51635"/>
    </source>
</evidence>
<dbReference type="Gene3D" id="3.40.1090.10">
    <property type="entry name" value="Cytosolic phospholipase A2 catalytic domain"/>
    <property type="match status" value="2"/>
</dbReference>
<name>A0A024P6B6_9BACI</name>
<dbReference type="PANTHER" id="PTHR46394">
    <property type="entry name" value="ANNEXIN"/>
    <property type="match status" value="1"/>
</dbReference>
<evidence type="ECO:0000256" key="2">
    <source>
        <dbReference type="PROSITE-ProRule" id="PRU01161"/>
    </source>
</evidence>
<feature type="short sequence motif" description="GXSXG" evidence="2">
    <location>
        <begin position="63"/>
        <end position="67"/>
    </location>
</feature>
<organism evidence="4 5">
    <name type="scientific">Halobacillus karajensis</name>
    <dbReference type="NCBI Taxonomy" id="195088"/>
    <lineage>
        <taxon>Bacteria</taxon>
        <taxon>Bacillati</taxon>
        <taxon>Bacillota</taxon>
        <taxon>Bacilli</taxon>
        <taxon>Bacillales</taxon>
        <taxon>Bacillaceae</taxon>
        <taxon>Halobacillus</taxon>
    </lineage>
</organism>
<dbReference type="Proteomes" id="UP000028868">
    <property type="component" value="Unassembled WGS sequence"/>
</dbReference>
<sequence length="322" mass="36204">MTIDSHSIPFVLFYIHAVYNELSGVKRMKVDGVFSGGGVKALAFIGALEELEDRGYSFSRVAGTSAGAILASLTAAGFSAKELKERLKSLSFLSLVDVPLSDRLFPFMKWLLLYYRMGLYRGNQLETVLEHWLGEKGVRTFADIPKGALKVICSDLTLGRIVVIPDDLKKVYGIDPATFSVAKAVRMSSGLPYFFFPVKIHGKRGKSVIVDGGVLSNFPLWIWEKKDGCRTRPVIGMKLSDEPDKLPEQRIKNAIQMFHALFKTMQQAHDSRYISKTLSKDIIFIPVNNVETIDFAMSEKEKEALMDLGREHASKFLRRWSR</sequence>
<dbReference type="PANTHER" id="PTHR46394:SF1">
    <property type="entry name" value="PNPLA DOMAIN-CONTAINING PROTEIN"/>
    <property type="match status" value="1"/>
</dbReference>
<reference evidence="5" key="1">
    <citation type="submission" date="2014-03" db="EMBL/GenBank/DDBJ databases">
        <authorList>
            <person name="Urmite Genomes U."/>
        </authorList>
    </citation>
    <scope>NUCLEOTIDE SEQUENCE [LARGE SCALE GENOMIC DNA]</scope>
    <source>
        <strain evidence="5">HD-03</strain>
    </source>
</reference>
<keyword evidence="2" id="KW-0378">Hydrolase</keyword>
<comment type="caution">
    <text evidence="2">Lacks conserved residue(s) required for the propagation of feature annotation.</text>
</comment>
<dbReference type="GO" id="GO:0016042">
    <property type="term" value="P:lipid catabolic process"/>
    <property type="evidence" value="ECO:0007669"/>
    <property type="project" value="UniProtKB-UniRule"/>
</dbReference>
<proteinExistence type="predicted"/>
<evidence type="ECO:0000313" key="4">
    <source>
        <dbReference type="EMBL" id="CDQ24318.1"/>
    </source>
</evidence>
<feature type="active site" description="Proton acceptor" evidence="2">
    <location>
        <position position="211"/>
    </location>
</feature>
<dbReference type="PROSITE" id="PS51635">
    <property type="entry name" value="PNPLA"/>
    <property type="match status" value="1"/>
</dbReference>
<evidence type="ECO:0000313" key="5">
    <source>
        <dbReference type="Proteomes" id="UP000028868"/>
    </source>
</evidence>
<keyword evidence="1 2" id="KW-0443">Lipid metabolism</keyword>
<feature type="domain" description="PNPLA" evidence="3">
    <location>
        <begin position="32"/>
        <end position="224"/>
    </location>
</feature>
<evidence type="ECO:0000256" key="1">
    <source>
        <dbReference type="ARBA" id="ARBA00023098"/>
    </source>
</evidence>
<dbReference type="InterPro" id="IPR016035">
    <property type="entry name" value="Acyl_Trfase/lysoPLipase"/>
</dbReference>